<evidence type="ECO:0000313" key="4">
    <source>
        <dbReference type="Proteomes" id="UP000266385"/>
    </source>
</evidence>
<dbReference type="PANTHER" id="PTHR11941">
    <property type="entry name" value="ENOYL-COA HYDRATASE-RELATED"/>
    <property type="match status" value="1"/>
</dbReference>
<reference evidence="3 4" key="1">
    <citation type="submission" date="2018-08" db="EMBL/GenBank/DDBJ databases">
        <title>Henriciella mobilis sp. nov., isolated from seawater.</title>
        <authorList>
            <person name="Cheng H."/>
            <person name="Wu Y.-H."/>
            <person name="Xu X.-W."/>
            <person name="Guo L.-L."/>
        </authorList>
    </citation>
    <scope>NUCLEOTIDE SEQUENCE [LARGE SCALE GENOMIC DNA]</scope>
    <source>
        <strain evidence="3 4">JN25</strain>
    </source>
</reference>
<proteinExistence type="inferred from homology"/>
<dbReference type="InterPro" id="IPR018376">
    <property type="entry name" value="Enoyl-CoA_hyd/isom_CS"/>
</dbReference>
<protein>
    <submittedName>
        <fullName evidence="3">Enoyl-CoA hydratase/isomerase family protein</fullName>
    </submittedName>
</protein>
<dbReference type="InterPro" id="IPR029045">
    <property type="entry name" value="ClpP/crotonase-like_dom_sf"/>
</dbReference>
<dbReference type="PROSITE" id="PS00166">
    <property type="entry name" value="ENOYL_COA_HYDRATASE"/>
    <property type="match status" value="1"/>
</dbReference>
<sequence length="262" mass="27530">MKVQTEDCGSVSLIRFQTEEAGTMTPELAAKLLSAFRNAESLDQTRAIVLTGTEDVFVRHFDVETIAGAARMVRSGSLSLDDFKKSPFNALIHACSVSSKPVIAAINGTCMGGGLELALACDLRIAARSCRQIGLPEIRAGLIPGAGGTVRLGRLIGSAKARQLLMLGAILDADEALASGLVHEVAEDACNRALALAGELSTRSRDSLAFIKSLCEAAFDQSVDEALDLEAEAFFRLLQGSPSLRARLDRILATGGDLGSAP</sequence>
<name>A0A399RH28_9PROT</name>
<organism evidence="3 4">
    <name type="scientific">Henriciella mobilis</name>
    <dbReference type="NCBI Taxonomy" id="2305467"/>
    <lineage>
        <taxon>Bacteria</taxon>
        <taxon>Pseudomonadati</taxon>
        <taxon>Pseudomonadota</taxon>
        <taxon>Alphaproteobacteria</taxon>
        <taxon>Hyphomonadales</taxon>
        <taxon>Hyphomonadaceae</taxon>
        <taxon>Henriciella</taxon>
    </lineage>
</organism>
<dbReference type="Gene3D" id="3.90.226.10">
    <property type="entry name" value="2-enoyl-CoA Hydratase, Chain A, domain 1"/>
    <property type="match status" value="1"/>
</dbReference>
<dbReference type="OrthoDB" id="5730382at2"/>
<accession>A0A399RH28</accession>
<comment type="similarity">
    <text evidence="1 2">Belongs to the enoyl-CoA hydratase/isomerase family.</text>
</comment>
<dbReference type="AlphaFoldDB" id="A0A399RH28"/>
<dbReference type="GO" id="GO:0016853">
    <property type="term" value="F:isomerase activity"/>
    <property type="evidence" value="ECO:0007669"/>
    <property type="project" value="UniProtKB-KW"/>
</dbReference>
<gene>
    <name evidence="3" type="ORF">D1223_09220</name>
</gene>
<dbReference type="RefSeq" id="WP_119376158.1">
    <property type="nucleotide sequence ID" value="NZ_QWFX01000007.1"/>
</dbReference>
<dbReference type="GO" id="GO:0006635">
    <property type="term" value="P:fatty acid beta-oxidation"/>
    <property type="evidence" value="ECO:0007669"/>
    <property type="project" value="TreeGrafter"/>
</dbReference>
<dbReference type="Proteomes" id="UP000266385">
    <property type="component" value="Unassembled WGS sequence"/>
</dbReference>
<dbReference type="CDD" id="cd06558">
    <property type="entry name" value="crotonase-like"/>
    <property type="match status" value="1"/>
</dbReference>
<evidence type="ECO:0000256" key="2">
    <source>
        <dbReference type="RuleBase" id="RU003707"/>
    </source>
</evidence>
<dbReference type="Pfam" id="PF00378">
    <property type="entry name" value="ECH_1"/>
    <property type="match status" value="1"/>
</dbReference>
<dbReference type="InterPro" id="IPR001753">
    <property type="entry name" value="Enoyl-CoA_hydra/iso"/>
</dbReference>
<dbReference type="SUPFAM" id="SSF52096">
    <property type="entry name" value="ClpP/crotonase"/>
    <property type="match status" value="1"/>
</dbReference>
<keyword evidence="4" id="KW-1185">Reference proteome</keyword>
<evidence type="ECO:0000256" key="1">
    <source>
        <dbReference type="ARBA" id="ARBA00005254"/>
    </source>
</evidence>
<keyword evidence="3" id="KW-0413">Isomerase</keyword>
<dbReference type="PANTHER" id="PTHR11941:SF54">
    <property type="entry name" value="ENOYL-COA HYDRATASE, MITOCHONDRIAL"/>
    <property type="match status" value="1"/>
</dbReference>
<evidence type="ECO:0000313" key="3">
    <source>
        <dbReference type="EMBL" id="RIJ29871.1"/>
    </source>
</evidence>
<dbReference type="EMBL" id="QWFX01000007">
    <property type="protein sequence ID" value="RIJ29871.1"/>
    <property type="molecule type" value="Genomic_DNA"/>
</dbReference>
<comment type="caution">
    <text evidence="3">The sequence shown here is derived from an EMBL/GenBank/DDBJ whole genome shotgun (WGS) entry which is preliminary data.</text>
</comment>